<comment type="subcellular location">
    <subcellularLocation>
        <location evidence="8">Cell inner membrane</location>
        <topology evidence="8">Peripheral membrane protein</topology>
    </subcellularLocation>
</comment>
<feature type="binding site" evidence="8">
    <location>
        <position position="436"/>
    </location>
    <ligand>
        <name>[4Fe-4S] cluster</name>
        <dbReference type="ChEBI" id="CHEBI:49883"/>
        <label>1</label>
    </ligand>
</feature>
<sequence>MNRVLIPAYEEIVTRVQNNKLWDFPGGVFPAQQKELSNQQPIESISLPERLYIPLKQHIGVEGQLIVAPGEQVLKGQPLTRSANPFSVPVHAPTSGAVVSIGPHISAHPSALPEQTLIIEPDNLDKWTMLSPLQDYQSLPKVSVLEAICNAGISGMGGAGFPTHIKAAPKKDVEFIIINGVECEPYITADDRLMREHAWQIRQGIDVLCHLLSPKQVYIAIEDNKPEAIEAMRVACQQSEQYKVVPIATKYPAGGEKQLIQVITNREVPKQGLPIDVGVIMHNVGTCFAIADAIFSGKPLIQRVVTITGKAVETPKNVWALIGSPVAHLLSSAGYVAHRQAQKHIIMGGPMMGFTVASDQVPVVKITNCLLLPTSDEMAEPEAEQPCIRCSACADACPVSLLPQQLFWHSKAKELDKAQEYNLFDCIECGACAYVCPSEIPLVHYYRVAKAEIRVEQEEKQKSDKARERFESRAARLVREQEARDEKHRKAAEARKSAMQNKGNDAQDKIAAALARAKAKKAEQAQATANNADVSADQGTQPNATEPTIAANAESAPQKSGASKDDRVAAAIARAKAKKAQRSAQSDADVSSEHVAQPEAAEDSAVNSAETAAHKSGTSKDDRVAAAIARAKAKKAQRLAPSNDNASDYASLEPSAALDTEPHTSKARPPQSQTSDAVIADKSKDERVAAAIAKAKAKKAQKSAESLSSDTPNGSDASLDALTAASDSASVSSLNKPNAQIQSNNSDMSKDERVAAAIARAKAKKALKETQNASAKSGSVSESVSIPPGESAQQAVDEAPEQHDVQELDPAAQKKARIAAAVAKAKAKKIAKDHPTGETAKLSDKLDTPSSKAQDAQQGQETPVTDAEQALDEKKRRIAAAVAKAKAKKAAQLKSSEE</sequence>
<evidence type="ECO:0000256" key="2">
    <source>
        <dbReference type="ARBA" id="ARBA00022485"/>
    </source>
</evidence>
<evidence type="ECO:0000256" key="9">
    <source>
        <dbReference type="SAM" id="MobiDB-lite"/>
    </source>
</evidence>
<feature type="compositionally biased region" description="Low complexity" evidence="9">
    <location>
        <begin position="715"/>
        <end position="734"/>
    </location>
</feature>
<dbReference type="InterPro" id="IPR026902">
    <property type="entry name" value="RnfC_N"/>
</dbReference>
<dbReference type="HAMAP" id="MF_00461">
    <property type="entry name" value="RsxC_RnfC"/>
    <property type="match status" value="1"/>
</dbReference>
<keyword evidence="8" id="KW-1278">Translocase</keyword>
<dbReference type="Pfam" id="PF12838">
    <property type="entry name" value="Fer4_7"/>
    <property type="match status" value="1"/>
</dbReference>
<feature type="compositionally biased region" description="Polar residues" evidence="9">
    <location>
        <begin position="735"/>
        <end position="747"/>
    </location>
</feature>
<feature type="compositionally biased region" description="Basic and acidic residues" evidence="9">
    <location>
        <begin position="679"/>
        <end position="688"/>
    </location>
</feature>
<keyword evidence="5 8" id="KW-0249">Electron transport</keyword>
<keyword evidence="4 8" id="KW-0677">Repeat</keyword>
<feature type="binding site" evidence="8">
    <location>
        <position position="426"/>
    </location>
    <ligand>
        <name>[4Fe-4S] cluster</name>
        <dbReference type="ChEBI" id="CHEBI:49883"/>
        <label>2</label>
    </ligand>
</feature>
<organism evidence="11 12">
    <name type="scientific">Paraglaciecola mesophila</name>
    <dbReference type="NCBI Taxonomy" id="197222"/>
    <lineage>
        <taxon>Bacteria</taxon>
        <taxon>Pseudomonadati</taxon>
        <taxon>Pseudomonadota</taxon>
        <taxon>Gammaproteobacteria</taxon>
        <taxon>Alteromonadales</taxon>
        <taxon>Alteromonadaceae</taxon>
        <taxon>Paraglaciecola</taxon>
    </lineage>
</organism>
<feature type="binding site" evidence="8">
    <location>
        <position position="397"/>
    </location>
    <ligand>
        <name>[4Fe-4S] cluster</name>
        <dbReference type="ChEBI" id="CHEBI:49883"/>
        <label>2</label>
    </ligand>
</feature>
<reference evidence="11 12" key="1">
    <citation type="submission" date="2024-03" db="EMBL/GenBank/DDBJ databases">
        <title>Community enrichment and isolation of bacterial strains for fucoidan degradation.</title>
        <authorList>
            <person name="Sichert A."/>
        </authorList>
    </citation>
    <scope>NUCLEOTIDE SEQUENCE [LARGE SCALE GENOMIC DNA]</scope>
    <source>
        <strain evidence="11 12">AS12</strain>
    </source>
</reference>
<feature type="compositionally biased region" description="Low complexity" evidence="9">
    <location>
        <begin position="524"/>
        <end position="533"/>
    </location>
</feature>
<keyword evidence="8" id="KW-0997">Cell inner membrane</keyword>
<feature type="compositionally biased region" description="Polar residues" evidence="9">
    <location>
        <begin position="705"/>
        <end position="714"/>
    </location>
</feature>
<dbReference type="InterPro" id="IPR011538">
    <property type="entry name" value="Nuo51_FMN-bd"/>
</dbReference>
<feature type="binding site" evidence="8">
    <location>
        <position position="390"/>
    </location>
    <ligand>
        <name>[4Fe-4S] cluster</name>
        <dbReference type="ChEBI" id="CHEBI:49883"/>
        <label>1</label>
    </ligand>
</feature>
<feature type="binding site" evidence="8">
    <location>
        <position position="393"/>
    </location>
    <ligand>
        <name>[4Fe-4S] cluster</name>
        <dbReference type="ChEBI" id="CHEBI:49883"/>
        <label>1</label>
    </ligand>
</feature>
<name>A0ABU9STL5_9ALTE</name>
<evidence type="ECO:0000313" key="12">
    <source>
        <dbReference type="Proteomes" id="UP001461163"/>
    </source>
</evidence>
<dbReference type="EC" id="7.-.-.-" evidence="8"/>
<feature type="compositionally biased region" description="Polar residues" evidence="9">
    <location>
        <begin position="848"/>
        <end position="863"/>
    </location>
</feature>
<feature type="binding site" evidence="8">
    <location>
        <position position="387"/>
    </location>
    <ligand>
        <name>[4Fe-4S] cluster</name>
        <dbReference type="ChEBI" id="CHEBI:49883"/>
        <label>1</label>
    </ligand>
</feature>
<comment type="caution">
    <text evidence="11">The sequence shown here is derived from an EMBL/GenBank/DDBJ whole genome shotgun (WGS) entry which is preliminary data.</text>
</comment>
<keyword evidence="3 8" id="KW-0479">Metal-binding</keyword>
<protein>
    <recommendedName>
        <fullName evidence="8">Ion-translocating oxidoreductase complex subunit C</fullName>
        <ecNumber evidence="8">7.-.-.-</ecNumber>
    </recommendedName>
    <alternativeName>
        <fullName evidence="8">Rnf electron transport complex subunit C</fullName>
    </alternativeName>
</protein>
<feature type="domain" description="4Fe-4S ferredoxin-type" evidence="10">
    <location>
        <begin position="417"/>
        <end position="446"/>
    </location>
</feature>
<evidence type="ECO:0000256" key="6">
    <source>
        <dbReference type="ARBA" id="ARBA00023004"/>
    </source>
</evidence>
<dbReference type="PROSITE" id="PS00198">
    <property type="entry name" value="4FE4S_FER_1"/>
    <property type="match status" value="1"/>
</dbReference>
<dbReference type="InterPro" id="IPR019554">
    <property type="entry name" value="Soluble_ligand-bd"/>
</dbReference>
<feature type="region of interest" description="Disordered" evidence="9">
    <location>
        <begin position="478"/>
        <end position="506"/>
    </location>
</feature>
<dbReference type="Pfam" id="PF10531">
    <property type="entry name" value="SLBB"/>
    <property type="match status" value="1"/>
</dbReference>
<feature type="region of interest" description="Disordered" evidence="9">
    <location>
        <begin position="522"/>
        <end position="805"/>
    </location>
</feature>
<comment type="subunit">
    <text evidence="8">The complex is composed of six subunits: RnfA, RnfB, RnfC, RnfD, RnfE and RnfG.</text>
</comment>
<dbReference type="RefSeq" id="WP_342881325.1">
    <property type="nucleotide sequence ID" value="NZ_JBBMQS010000003.1"/>
</dbReference>
<feature type="binding site" evidence="8">
    <location>
        <position position="429"/>
    </location>
    <ligand>
        <name>[4Fe-4S] cluster</name>
        <dbReference type="ChEBI" id="CHEBI:49883"/>
        <label>2</label>
    </ligand>
</feature>
<keyword evidence="1 8" id="KW-0813">Transport</keyword>
<dbReference type="NCBIfam" id="TIGR01945">
    <property type="entry name" value="rnfC"/>
    <property type="match status" value="1"/>
</dbReference>
<keyword evidence="8" id="KW-0472">Membrane</keyword>
<comment type="similarity">
    <text evidence="8">Belongs to the 4Fe4S bacterial-type ferredoxin family. RnfC subfamily.</text>
</comment>
<evidence type="ECO:0000256" key="3">
    <source>
        <dbReference type="ARBA" id="ARBA00022723"/>
    </source>
</evidence>
<feature type="binding site" evidence="8">
    <location>
        <position position="432"/>
    </location>
    <ligand>
        <name>[4Fe-4S] cluster</name>
        <dbReference type="ChEBI" id="CHEBI:49883"/>
        <label>2</label>
    </ligand>
</feature>
<dbReference type="InterPro" id="IPR017896">
    <property type="entry name" value="4Fe4S_Fe-S-bd"/>
</dbReference>
<evidence type="ECO:0000256" key="7">
    <source>
        <dbReference type="ARBA" id="ARBA00023014"/>
    </source>
</evidence>
<dbReference type="Pfam" id="PF01512">
    <property type="entry name" value="Complex1_51K"/>
    <property type="match status" value="1"/>
</dbReference>
<accession>A0ABU9STL5</accession>
<evidence type="ECO:0000256" key="5">
    <source>
        <dbReference type="ARBA" id="ARBA00022982"/>
    </source>
</evidence>
<dbReference type="PROSITE" id="PS51379">
    <property type="entry name" value="4FE4S_FER_2"/>
    <property type="match status" value="2"/>
</dbReference>
<dbReference type="InterPro" id="IPR037225">
    <property type="entry name" value="Nuo51_FMN-bd_sf"/>
</dbReference>
<dbReference type="InterPro" id="IPR010208">
    <property type="entry name" value="Ion_transpt_RnfC/RsxC"/>
</dbReference>
<keyword evidence="8" id="KW-1003">Cell membrane</keyword>
<feature type="compositionally biased region" description="Basic and acidic residues" evidence="9">
    <location>
        <begin position="478"/>
        <end position="496"/>
    </location>
</feature>
<evidence type="ECO:0000256" key="4">
    <source>
        <dbReference type="ARBA" id="ARBA00022737"/>
    </source>
</evidence>
<evidence type="ECO:0000256" key="1">
    <source>
        <dbReference type="ARBA" id="ARBA00022448"/>
    </source>
</evidence>
<keyword evidence="12" id="KW-1185">Reference proteome</keyword>
<feature type="compositionally biased region" description="Polar residues" evidence="9">
    <location>
        <begin position="537"/>
        <end position="546"/>
    </location>
</feature>
<evidence type="ECO:0000313" key="11">
    <source>
        <dbReference type="EMBL" id="MEM5497230.1"/>
    </source>
</evidence>
<keyword evidence="6 8" id="KW-0408">Iron</keyword>
<dbReference type="InterPro" id="IPR017900">
    <property type="entry name" value="4Fe4S_Fe_S_CS"/>
</dbReference>
<proteinExistence type="inferred from homology"/>
<dbReference type="EMBL" id="JBBMQS010000003">
    <property type="protein sequence ID" value="MEM5497230.1"/>
    <property type="molecule type" value="Genomic_DNA"/>
</dbReference>
<keyword evidence="7 8" id="KW-0411">Iron-sulfur</keyword>
<comment type="cofactor">
    <cofactor evidence="8">
        <name>[4Fe-4S] cluster</name>
        <dbReference type="ChEBI" id="CHEBI:49883"/>
    </cofactor>
    <text evidence="8">Binds 2 [4Fe-4S] clusters per subunit.</text>
</comment>
<dbReference type="SUPFAM" id="SSF46548">
    <property type="entry name" value="alpha-helical ferredoxin"/>
    <property type="match status" value="1"/>
</dbReference>
<dbReference type="PANTHER" id="PTHR43034">
    <property type="entry name" value="ION-TRANSLOCATING OXIDOREDUCTASE COMPLEX SUBUNIT C"/>
    <property type="match status" value="1"/>
</dbReference>
<dbReference type="Proteomes" id="UP001461163">
    <property type="component" value="Unassembled WGS sequence"/>
</dbReference>
<dbReference type="SUPFAM" id="SSF142019">
    <property type="entry name" value="Nqo1 FMN-binding domain-like"/>
    <property type="match status" value="1"/>
</dbReference>
<dbReference type="Pfam" id="PF13375">
    <property type="entry name" value="RnfC_N"/>
    <property type="match status" value="1"/>
</dbReference>
<feature type="region of interest" description="Disordered" evidence="9">
    <location>
        <begin position="826"/>
        <end position="872"/>
    </location>
</feature>
<dbReference type="PANTHER" id="PTHR43034:SF2">
    <property type="entry name" value="ION-TRANSLOCATING OXIDOREDUCTASE COMPLEX SUBUNIT C"/>
    <property type="match status" value="1"/>
</dbReference>
<dbReference type="Gene3D" id="3.40.50.11540">
    <property type="entry name" value="NADH-ubiquinone oxidoreductase 51kDa subunit"/>
    <property type="match status" value="1"/>
</dbReference>
<keyword evidence="2 8" id="KW-0004">4Fe-4S</keyword>
<gene>
    <name evidence="11" type="primary">rsxC</name>
    <name evidence="8" type="synonym">rnfC</name>
    <name evidence="11" type="ORF">WNY77_07490</name>
</gene>
<dbReference type="NCBIfam" id="NF003454">
    <property type="entry name" value="PRK05035.1"/>
    <property type="match status" value="1"/>
</dbReference>
<evidence type="ECO:0000256" key="8">
    <source>
        <dbReference type="HAMAP-Rule" id="MF_00461"/>
    </source>
</evidence>
<dbReference type="Gene3D" id="3.30.70.20">
    <property type="match status" value="1"/>
</dbReference>
<feature type="compositionally biased region" description="Basic and acidic residues" evidence="9">
    <location>
        <begin position="830"/>
        <end position="847"/>
    </location>
</feature>
<feature type="domain" description="4Fe-4S ferredoxin-type" evidence="10">
    <location>
        <begin position="377"/>
        <end position="407"/>
    </location>
</feature>
<evidence type="ECO:0000259" key="10">
    <source>
        <dbReference type="PROSITE" id="PS51379"/>
    </source>
</evidence>
<comment type="function">
    <text evidence="8">Part of a membrane-bound complex that couples electron transfer with translocation of ions across the membrane.</text>
</comment>
<feature type="compositionally biased region" description="Low complexity" evidence="9">
    <location>
        <begin position="773"/>
        <end position="791"/>
    </location>
</feature>